<dbReference type="Gene3D" id="3.40.50.300">
    <property type="entry name" value="P-loop containing nucleotide triphosphate hydrolases"/>
    <property type="match status" value="1"/>
</dbReference>
<gene>
    <name evidence="2" type="ORF">I596_3517</name>
</gene>
<dbReference type="STRING" id="1300342.I596_3517"/>
<dbReference type="Proteomes" id="UP000076830">
    <property type="component" value="Chromosome"/>
</dbReference>
<protein>
    <submittedName>
        <fullName evidence="2">ATP/GTP-binding protein</fullName>
    </submittedName>
</protein>
<reference evidence="2 3" key="1">
    <citation type="submission" date="2016-04" db="EMBL/GenBank/DDBJ databases">
        <title>Complete genome sequence of Dokdonella koreensis DS-123T.</title>
        <authorList>
            <person name="Kim J.F."/>
            <person name="Lee H."/>
            <person name="Kwak M.-J."/>
        </authorList>
    </citation>
    <scope>NUCLEOTIDE SEQUENCE [LARGE SCALE GENOMIC DNA]</scope>
    <source>
        <strain evidence="2 3">DS-123</strain>
    </source>
</reference>
<dbReference type="SMART" id="SM00382">
    <property type="entry name" value="AAA"/>
    <property type="match status" value="1"/>
</dbReference>
<dbReference type="InterPro" id="IPR003593">
    <property type="entry name" value="AAA+_ATPase"/>
</dbReference>
<dbReference type="OrthoDB" id="3193269at2"/>
<name>A0A160DXP2_9GAMM</name>
<dbReference type="EMBL" id="CP015249">
    <property type="protein sequence ID" value="ANB19505.1"/>
    <property type="molecule type" value="Genomic_DNA"/>
</dbReference>
<sequence>MIVYQATKSQFLEDADKRAIEHVIASEYLKKTNRYAPDAEIRAWRASLGQMADVLADPDLADDMGVGIEFGIPQTSKRVDFILSGRSDDGRPHVVIIELKQWSESRLTDKDGIVIARRGGRAETEGPHPSYQAWSYAALLEGFNEAVYEHGVALRPCAYLHNYFPDGVIDHPRYAPYIDKAPLFLRGLTERQRLRDFIRQHVRHGDNAELLYRIDEGRIRPSKMLADSLVEMLKGNREFVLIDDQKLVYETAIARICSASTERKHVLIVQGGPGTGKSVVAINLIVELSRRGLLSKYVSKNAAPRAVYQERLRGHRRQVEISAMFGGSGGFIETTANTFDALIVDEAHRLNEKSGLYANLGENQIKELIAAARCAVMFVDDDQIVTLSDIGHSRELERWAGALGAEVTHLQLASQFRCGGSDGYLAWLDNMLGIRETANDHLDRELFDFRLLDSPTELHALIADRNASNNKSRMVAGYCWDWTSKANADAYDIVIPEFGYQKRWNLDRDGSLWIMARHSIEEVGCIHTCQGLELDYVGVIIGPDLQARDGQLVTSPEKRSRMDRSIRGYKALMKTDPETTRARVDRIIRNTYRTLMTRGLKGCYVWCADAGTRQYFADHLKG</sequence>
<evidence type="ECO:0000259" key="1">
    <source>
        <dbReference type="SMART" id="SM00382"/>
    </source>
</evidence>
<accession>A0A160DXP2</accession>
<feature type="domain" description="AAA+ ATPase" evidence="1">
    <location>
        <begin position="263"/>
        <end position="396"/>
    </location>
</feature>
<dbReference type="InterPro" id="IPR018647">
    <property type="entry name" value="SLFN_3-like_DNA/RNA_helicase"/>
</dbReference>
<dbReference type="KEGG" id="dko:I596_3517"/>
<evidence type="ECO:0000313" key="2">
    <source>
        <dbReference type="EMBL" id="ANB19505.1"/>
    </source>
</evidence>
<keyword evidence="3" id="KW-1185">Reference proteome</keyword>
<dbReference type="InterPro" id="IPR027417">
    <property type="entry name" value="P-loop_NTPase"/>
</dbReference>
<dbReference type="Pfam" id="PF09848">
    <property type="entry name" value="SLFN-g3_helicase"/>
    <property type="match status" value="1"/>
</dbReference>
<dbReference type="SUPFAM" id="SSF52540">
    <property type="entry name" value="P-loop containing nucleoside triphosphate hydrolases"/>
    <property type="match status" value="1"/>
</dbReference>
<organism evidence="2 3">
    <name type="scientific">Dokdonella koreensis DS-123</name>
    <dbReference type="NCBI Taxonomy" id="1300342"/>
    <lineage>
        <taxon>Bacteria</taxon>
        <taxon>Pseudomonadati</taxon>
        <taxon>Pseudomonadota</taxon>
        <taxon>Gammaproteobacteria</taxon>
        <taxon>Lysobacterales</taxon>
        <taxon>Rhodanobacteraceae</taxon>
        <taxon>Dokdonella</taxon>
    </lineage>
</organism>
<dbReference type="AlphaFoldDB" id="A0A160DXP2"/>
<proteinExistence type="predicted"/>
<evidence type="ECO:0000313" key="3">
    <source>
        <dbReference type="Proteomes" id="UP000076830"/>
    </source>
</evidence>
<dbReference type="RefSeq" id="WP_067650439.1">
    <property type="nucleotide sequence ID" value="NZ_CP015249.1"/>
</dbReference>
<dbReference type="PATRIC" id="fig|1300342.3.peg.3436"/>